<evidence type="ECO:0000313" key="2">
    <source>
        <dbReference type="EMBL" id="EAX96734.1"/>
    </source>
</evidence>
<gene>
    <name evidence="2" type="ORF">TVAG_075400</name>
</gene>
<reference evidence="2" key="2">
    <citation type="journal article" date="2007" name="Science">
        <title>Draft genome sequence of the sexually transmitted pathogen Trichomonas vaginalis.</title>
        <authorList>
            <person name="Carlton J.M."/>
            <person name="Hirt R.P."/>
            <person name="Silva J.C."/>
            <person name="Delcher A.L."/>
            <person name="Schatz M."/>
            <person name="Zhao Q."/>
            <person name="Wortman J.R."/>
            <person name="Bidwell S.L."/>
            <person name="Alsmark U.C.M."/>
            <person name="Besteiro S."/>
            <person name="Sicheritz-Ponten T."/>
            <person name="Noel C.J."/>
            <person name="Dacks J.B."/>
            <person name="Foster P.G."/>
            <person name="Simillion C."/>
            <person name="Van de Peer Y."/>
            <person name="Miranda-Saavedra D."/>
            <person name="Barton G.J."/>
            <person name="Westrop G.D."/>
            <person name="Mueller S."/>
            <person name="Dessi D."/>
            <person name="Fiori P.L."/>
            <person name="Ren Q."/>
            <person name="Paulsen I."/>
            <person name="Zhang H."/>
            <person name="Bastida-Corcuera F.D."/>
            <person name="Simoes-Barbosa A."/>
            <person name="Brown M.T."/>
            <person name="Hayes R.D."/>
            <person name="Mukherjee M."/>
            <person name="Okumura C.Y."/>
            <person name="Schneider R."/>
            <person name="Smith A.J."/>
            <person name="Vanacova S."/>
            <person name="Villalvazo M."/>
            <person name="Haas B.J."/>
            <person name="Pertea M."/>
            <person name="Feldblyum T.V."/>
            <person name="Utterback T.R."/>
            <person name="Shu C.L."/>
            <person name="Osoegawa K."/>
            <person name="de Jong P.J."/>
            <person name="Hrdy I."/>
            <person name="Horvathova L."/>
            <person name="Zubacova Z."/>
            <person name="Dolezal P."/>
            <person name="Malik S.B."/>
            <person name="Logsdon J.M. Jr."/>
            <person name="Henze K."/>
            <person name="Gupta A."/>
            <person name="Wang C.C."/>
            <person name="Dunne R.L."/>
            <person name="Upcroft J.A."/>
            <person name="Upcroft P."/>
            <person name="White O."/>
            <person name="Salzberg S.L."/>
            <person name="Tang P."/>
            <person name="Chiu C.-H."/>
            <person name="Lee Y.-S."/>
            <person name="Embley T.M."/>
            <person name="Coombs G.H."/>
            <person name="Mottram J.C."/>
            <person name="Tachezy J."/>
            <person name="Fraser-Liggett C.M."/>
            <person name="Johnson P.J."/>
        </authorList>
    </citation>
    <scope>NUCLEOTIDE SEQUENCE [LARGE SCALE GENOMIC DNA]</scope>
    <source>
        <strain evidence="2">G3</strain>
    </source>
</reference>
<keyword evidence="1" id="KW-0812">Transmembrane</keyword>
<evidence type="ECO:0000256" key="1">
    <source>
        <dbReference type="SAM" id="Phobius"/>
    </source>
</evidence>
<dbReference type="VEuPathDB" id="TrichDB:TVAG_075400"/>
<proteinExistence type="predicted"/>
<reference evidence="2" key="1">
    <citation type="submission" date="2006-10" db="EMBL/GenBank/DDBJ databases">
        <authorList>
            <person name="Amadeo P."/>
            <person name="Zhao Q."/>
            <person name="Wortman J."/>
            <person name="Fraser-Liggett C."/>
            <person name="Carlton J."/>
        </authorList>
    </citation>
    <scope>NUCLEOTIDE SEQUENCE</scope>
    <source>
        <strain evidence="2">G3</strain>
    </source>
</reference>
<evidence type="ECO:0000313" key="3">
    <source>
        <dbReference type="Proteomes" id="UP000001542"/>
    </source>
</evidence>
<name>A2FEE7_TRIV3</name>
<keyword evidence="3" id="KW-1185">Reference proteome</keyword>
<keyword evidence="1" id="KW-1133">Transmembrane helix</keyword>
<feature type="transmembrane region" description="Helical" evidence="1">
    <location>
        <begin position="73"/>
        <end position="91"/>
    </location>
</feature>
<accession>A2FEE7</accession>
<protein>
    <submittedName>
        <fullName evidence="2">Uncharacterized protein</fullName>
    </submittedName>
</protein>
<dbReference type="RefSeq" id="XP_001309664.1">
    <property type="nucleotide sequence ID" value="XM_001309663.1"/>
</dbReference>
<dbReference type="AlphaFoldDB" id="A2FEE7"/>
<dbReference type="VEuPathDB" id="TrichDB:TVAGG3_0568550"/>
<dbReference type="InParanoid" id="A2FEE7"/>
<dbReference type="OrthoDB" id="10533190at2759"/>
<dbReference type="EMBL" id="DS113746">
    <property type="protein sequence ID" value="EAX96734.1"/>
    <property type="molecule type" value="Genomic_DNA"/>
</dbReference>
<dbReference type="Proteomes" id="UP000001542">
    <property type="component" value="Unassembled WGS sequence"/>
</dbReference>
<organism evidence="2 3">
    <name type="scientific">Trichomonas vaginalis (strain ATCC PRA-98 / G3)</name>
    <dbReference type="NCBI Taxonomy" id="412133"/>
    <lineage>
        <taxon>Eukaryota</taxon>
        <taxon>Metamonada</taxon>
        <taxon>Parabasalia</taxon>
        <taxon>Trichomonadida</taxon>
        <taxon>Trichomonadidae</taxon>
        <taxon>Trichomonas</taxon>
    </lineage>
</organism>
<dbReference type="KEGG" id="tva:4754508"/>
<sequence length="163" mass="18876">MFLITMMSWQTVAGKNFRPYYMYVPIFKFLYEKFSGVPQGRAQYPQALSMFINTENLRNLAIPPKMGGPANQTMYLLIGFSLLFSVILIFIPNSVFQFIGFLYGMSATFGFMLSCATYHNAGLFSMPFPTYLYVLFTILGLASIIVDPIRFIRMYLKDYRRME</sequence>
<keyword evidence="1" id="KW-0472">Membrane</keyword>
<feature type="transmembrane region" description="Helical" evidence="1">
    <location>
        <begin position="131"/>
        <end position="152"/>
    </location>
</feature>
<feature type="transmembrane region" description="Helical" evidence="1">
    <location>
        <begin position="98"/>
        <end position="119"/>
    </location>
</feature>